<reference evidence="1" key="1">
    <citation type="submission" date="2023-03" db="EMBL/GenBank/DDBJ databases">
        <title>Massive genome expansion in bonnet fungi (Mycena s.s.) driven by repeated elements and novel gene families across ecological guilds.</title>
        <authorList>
            <consortium name="Lawrence Berkeley National Laboratory"/>
            <person name="Harder C.B."/>
            <person name="Miyauchi S."/>
            <person name="Viragh M."/>
            <person name="Kuo A."/>
            <person name="Thoen E."/>
            <person name="Andreopoulos B."/>
            <person name="Lu D."/>
            <person name="Skrede I."/>
            <person name="Drula E."/>
            <person name="Henrissat B."/>
            <person name="Morin E."/>
            <person name="Kohler A."/>
            <person name="Barry K."/>
            <person name="LaButti K."/>
            <person name="Morin E."/>
            <person name="Salamov A."/>
            <person name="Lipzen A."/>
            <person name="Mereny Z."/>
            <person name="Hegedus B."/>
            <person name="Baldrian P."/>
            <person name="Stursova M."/>
            <person name="Weitz H."/>
            <person name="Taylor A."/>
            <person name="Grigoriev I.V."/>
            <person name="Nagy L.G."/>
            <person name="Martin F."/>
            <person name="Kauserud H."/>
        </authorList>
    </citation>
    <scope>NUCLEOTIDE SEQUENCE</scope>
    <source>
        <strain evidence="1">CBHHK182m</strain>
    </source>
</reference>
<dbReference type="AlphaFoldDB" id="A0AAD7IKI5"/>
<protein>
    <submittedName>
        <fullName evidence="1">Uncharacterized protein</fullName>
    </submittedName>
</protein>
<organism evidence="1 2">
    <name type="scientific">Mycena metata</name>
    <dbReference type="NCBI Taxonomy" id="1033252"/>
    <lineage>
        <taxon>Eukaryota</taxon>
        <taxon>Fungi</taxon>
        <taxon>Dikarya</taxon>
        <taxon>Basidiomycota</taxon>
        <taxon>Agaricomycotina</taxon>
        <taxon>Agaricomycetes</taxon>
        <taxon>Agaricomycetidae</taxon>
        <taxon>Agaricales</taxon>
        <taxon>Marasmiineae</taxon>
        <taxon>Mycenaceae</taxon>
        <taxon>Mycena</taxon>
    </lineage>
</organism>
<keyword evidence="2" id="KW-1185">Reference proteome</keyword>
<dbReference type="EMBL" id="JARKIB010000083">
    <property type="protein sequence ID" value="KAJ7745316.1"/>
    <property type="molecule type" value="Genomic_DNA"/>
</dbReference>
<sequence length="206" mass="22169">MCTSRRCPHGALSVLLHYCSLCESHTSSLDVSFALPLSRLSLGTLALLLSQPLSLAGFTLRASLDAHIMPLLRSLALRTSFNVRLARGLSLCAHRTRRVSTCASPLSALSRRCSRSLSLSGCELCASLDVHIIPLLSQPRAAYISQCARRVQASLCALALLLSLPPSLASRRVHHLMYTSRAGLSLRSRAAALAASLSLYGVHFVH</sequence>
<evidence type="ECO:0000313" key="1">
    <source>
        <dbReference type="EMBL" id="KAJ7745316.1"/>
    </source>
</evidence>
<evidence type="ECO:0000313" key="2">
    <source>
        <dbReference type="Proteomes" id="UP001215598"/>
    </source>
</evidence>
<proteinExistence type="predicted"/>
<comment type="caution">
    <text evidence="1">The sequence shown here is derived from an EMBL/GenBank/DDBJ whole genome shotgun (WGS) entry which is preliminary data.</text>
</comment>
<name>A0AAD7IKI5_9AGAR</name>
<dbReference type="Proteomes" id="UP001215598">
    <property type="component" value="Unassembled WGS sequence"/>
</dbReference>
<gene>
    <name evidence="1" type="ORF">B0H16DRAFT_1726885</name>
</gene>
<accession>A0AAD7IKI5</accession>